<dbReference type="PANTHER" id="PTHR43022">
    <property type="entry name" value="PROTEIN SMF"/>
    <property type="match status" value="1"/>
</dbReference>
<gene>
    <name evidence="4" type="ORF">AXF17_06385</name>
</gene>
<comment type="similarity">
    <text evidence="1">Belongs to the DprA/Smf family.</text>
</comment>
<evidence type="ECO:0000313" key="4">
    <source>
        <dbReference type="EMBL" id="ASS38070.1"/>
    </source>
</evidence>
<feature type="domain" description="Smf/DprA SLOG" evidence="2">
    <location>
        <begin position="11"/>
        <end position="219"/>
    </location>
</feature>
<dbReference type="Pfam" id="PF02481">
    <property type="entry name" value="DNA_processg_A"/>
    <property type="match status" value="1"/>
</dbReference>
<dbReference type="NCBIfam" id="TIGR00732">
    <property type="entry name" value="dprA"/>
    <property type="match status" value="1"/>
</dbReference>
<accession>A0A223ASY6</accession>
<dbReference type="InterPro" id="IPR057666">
    <property type="entry name" value="DrpA_SLOG"/>
</dbReference>
<organism evidence="4 5">
    <name type="scientific">Mogibacterium pumilum</name>
    <dbReference type="NCBI Taxonomy" id="86332"/>
    <lineage>
        <taxon>Bacteria</taxon>
        <taxon>Bacillati</taxon>
        <taxon>Bacillota</taxon>
        <taxon>Clostridia</taxon>
        <taxon>Peptostreptococcales</taxon>
        <taxon>Anaerovoracaceae</taxon>
        <taxon>Mogibacterium</taxon>
    </lineage>
</organism>
<reference evidence="5" key="1">
    <citation type="submission" date="2016-05" db="EMBL/GenBank/DDBJ databases">
        <authorList>
            <person name="Holder M.E."/>
            <person name="Ajami N.J."/>
            <person name="Petrosino J.F."/>
        </authorList>
    </citation>
    <scope>NUCLEOTIDE SEQUENCE [LARGE SCALE GENOMIC DNA]</scope>
    <source>
        <strain evidence="5">ATCC 700696</strain>
    </source>
</reference>
<keyword evidence="5" id="KW-1185">Reference proteome</keyword>
<evidence type="ECO:0000259" key="2">
    <source>
        <dbReference type="Pfam" id="PF02481"/>
    </source>
</evidence>
<dbReference type="AlphaFoldDB" id="A0A223ASY6"/>
<dbReference type="SUPFAM" id="SSF102405">
    <property type="entry name" value="MCP/YpsA-like"/>
    <property type="match status" value="1"/>
</dbReference>
<feature type="domain" description="DprA winged helix" evidence="3">
    <location>
        <begin position="239"/>
        <end position="284"/>
    </location>
</feature>
<proteinExistence type="inferred from homology"/>
<evidence type="ECO:0000259" key="3">
    <source>
        <dbReference type="Pfam" id="PF17782"/>
    </source>
</evidence>
<dbReference type="GO" id="GO:0009294">
    <property type="term" value="P:DNA-mediated transformation"/>
    <property type="evidence" value="ECO:0007669"/>
    <property type="project" value="InterPro"/>
</dbReference>
<dbReference type="EMBL" id="CP016199">
    <property type="protein sequence ID" value="ASS38070.1"/>
    <property type="molecule type" value="Genomic_DNA"/>
</dbReference>
<dbReference type="RefSeq" id="WP_094234306.1">
    <property type="nucleotide sequence ID" value="NZ_CP016199.1"/>
</dbReference>
<dbReference type="OrthoDB" id="9785707at2"/>
<dbReference type="Pfam" id="PF17782">
    <property type="entry name" value="WHD_DprA"/>
    <property type="match status" value="1"/>
</dbReference>
<dbReference type="InterPro" id="IPR003488">
    <property type="entry name" value="DprA"/>
</dbReference>
<dbReference type="Gene3D" id="3.40.50.450">
    <property type="match status" value="1"/>
</dbReference>
<dbReference type="PANTHER" id="PTHR43022:SF1">
    <property type="entry name" value="PROTEIN SMF"/>
    <property type="match status" value="1"/>
</dbReference>
<name>A0A223ASY6_9FIRM</name>
<dbReference type="InterPro" id="IPR041614">
    <property type="entry name" value="DprA_WH"/>
</dbReference>
<dbReference type="Proteomes" id="UP000214689">
    <property type="component" value="Chromosome"/>
</dbReference>
<evidence type="ECO:0000256" key="1">
    <source>
        <dbReference type="ARBA" id="ARBA00006525"/>
    </source>
</evidence>
<protein>
    <submittedName>
        <fullName evidence="4">DNA protecting protein DprA</fullName>
    </submittedName>
</protein>
<sequence length="290" mass="31096">MKYSYNEDISVITEDSPNYPNSLKVIRKPPEKLYCIGDISLLKRKSVAVVGSRKYTLYGKIVAQMVGRELANAGIPVVSGLAYGIDSFAHEGTVNAGGAAVAVLGTGIDIVYPARNFWLYNKIAQSGLIISEYPPGTQGAKYTFPQRNRIISAISEAIVVVEAGLNSGSLITADFACEQGKNIYAVPGNINSQFSVGTNKLIKDGAIPMISISDIASDINGFDYTPVDIEHTLGFDELEIYNEIQKSTCCTVDSIAHNLNKNAGKVSAILTVLEIKGVITTYGGKVFLAK</sequence>
<evidence type="ECO:0000313" key="5">
    <source>
        <dbReference type="Proteomes" id="UP000214689"/>
    </source>
</evidence>